<evidence type="ECO:0000256" key="5">
    <source>
        <dbReference type="ARBA" id="ARBA00023141"/>
    </source>
</evidence>
<proteinExistence type="inferred from homology"/>
<name>A0A1C7M1W5_GRIFR</name>
<dbReference type="AlphaFoldDB" id="A0A1C7M1W5"/>
<dbReference type="InterPro" id="IPR006219">
    <property type="entry name" value="DAHP_synth_1"/>
</dbReference>
<comment type="caution">
    <text evidence="8">The sequence shown here is derived from an EMBL/GenBank/DDBJ whole genome shotgun (WGS) entry which is preliminary data.</text>
</comment>
<protein>
    <recommendedName>
        <fullName evidence="2">3-deoxy-7-phosphoheptulonate synthase</fullName>
        <ecNumber evidence="2">2.5.1.54</ecNumber>
    </recommendedName>
</protein>
<dbReference type="GO" id="GO:0008652">
    <property type="term" value="P:amino acid biosynthetic process"/>
    <property type="evidence" value="ECO:0007669"/>
    <property type="project" value="UniProtKB-KW"/>
</dbReference>
<dbReference type="OMA" id="MNGSFQI"/>
<dbReference type="EC" id="2.5.1.54" evidence="2"/>
<keyword evidence="5" id="KW-0057">Aromatic amino acid biosynthesis</keyword>
<reference evidence="8 9" key="1">
    <citation type="submission" date="2016-03" db="EMBL/GenBank/DDBJ databases">
        <title>Whole genome sequencing of Grifola frondosa 9006-11.</title>
        <authorList>
            <person name="Min B."/>
            <person name="Park H."/>
            <person name="Kim J.-G."/>
            <person name="Cho H."/>
            <person name="Oh Y.-L."/>
            <person name="Kong W.-S."/>
            <person name="Choi I.-G."/>
        </authorList>
    </citation>
    <scope>NUCLEOTIDE SEQUENCE [LARGE SCALE GENOMIC DNA]</scope>
    <source>
        <strain evidence="8 9">9006-11</strain>
    </source>
</reference>
<keyword evidence="4" id="KW-0808">Transferase</keyword>
<dbReference type="GO" id="GO:0003849">
    <property type="term" value="F:3-deoxy-7-phosphoheptulonate synthase activity"/>
    <property type="evidence" value="ECO:0007669"/>
    <property type="project" value="UniProtKB-EC"/>
</dbReference>
<dbReference type="NCBIfam" id="TIGR00034">
    <property type="entry name" value="aroFGH"/>
    <property type="match status" value="1"/>
</dbReference>
<dbReference type="PANTHER" id="PTHR21225">
    <property type="entry name" value="PHOSPHO-2-DEHYDRO-3-DEOXYHEPTONATE ALDOLASE DAHP SYNTHETASE"/>
    <property type="match status" value="1"/>
</dbReference>
<dbReference type="InterPro" id="IPR013785">
    <property type="entry name" value="Aldolase_TIM"/>
</dbReference>
<dbReference type="NCBIfam" id="NF009395">
    <property type="entry name" value="PRK12755.1"/>
    <property type="match status" value="1"/>
</dbReference>
<evidence type="ECO:0000313" key="8">
    <source>
        <dbReference type="EMBL" id="OBZ69054.1"/>
    </source>
</evidence>
<gene>
    <name evidence="8" type="primary">aroG</name>
    <name evidence="8" type="ORF">A0H81_11388</name>
</gene>
<dbReference type="Proteomes" id="UP000092993">
    <property type="component" value="Unassembled WGS sequence"/>
</dbReference>
<feature type="domain" description="DAHP synthetase I/KDSA" evidence="7">
    <location>
        <begin position="95"/>
        <end position="410"/>
    </location>
</feature>
<evidence type="ECO:0000256" key="6">
    <source>
        <dbReference type="ARBA" id="ARBA00047508"/>
    </source>
</evidence>
<comment type="catalytic activity">
    <reaction evidence="6">
        <text>D-erythrose 4-phosphate + phosphoenolpyruvate + H2O = 7-phospho-2-dehydro-3-deoxy-D-arabino-heptonate + phosphate</text>
        <dbReference type="Rhea" id="RHEA:14717"/>
        <dbReference type="ChEBI" id="CHEBI:15377"/>
        <dbReference type="ChEBI" id="CHEBI:16897"/>
        <dbReference type="ChEBI" id="CHEBI:43474"/>
        <dbReference type="ChEBI" id="CHEBI:58394"/>
        <dbReference type="ChEBI" id="CHEBI:58702"/>
        <dbReference type="EC" id="2.5.1.54"/>
    </reaction>
</comment>
<dbReference type="Gene3D" id="3.20.20.70">
    <property type="entry name" value="Aldolase class I"/>
    <property type="match status" value="1"/>
</dbReference>
<dbReference type="GO" id="GO:0009073">
    <property type="term" value="P:aromatic amino acid family biosynthetic process"/>
    <property type="evidence" value="ECO:0007669"/>
    <property type="project" value="UniProtKB-KW"/>
</dbReference>
<evidence type="ECO:0000313" key="9">
    <source>
        <dbReference type="Proteomes" id="UP000092993"/>
    </source>
</evidence>
<dbReference type="PANTHER" id="PTHR21225:SF20">
    <property type="entry name" value="PHOSPHO-2-DEHYDRO-3-DEOXYHEPTONATE ALDOLASE"/>
    <property type="match status" value="1"/>
</dbReference>
<evidence type="ECO:0000256" key="4">
    <source>
        <dbReference type="ARBA" id="ARBA00022679"/>
    </source>
</evidence>
<dbReference type="STRING" id="5627.A0A1C7M1W5"/>
<comment type="similarity">
    <text evidence="1">Belongs to the class-I DAHP synthase family.</text>
</comment>
<dbReference type="EMBL" id="LUGG01000019">
    <property type="protein sequence ID" value="OBZ69054.1"/>
    <property type="molecule type" value="Genomic_DNA"/>
</dbReference>
<dbReference type="GO" id="GO:0005737">
    <property type="term" value="C:cytoplasm"/>
    <property type="evidence" value="ECO:0007669"/>
    <property type="project" value="TreeGrafter"/>
</dbReference>
<dbReference type="InterPro" id="IPR006218">
    <property type="entry name" value="DAHP1/KDSA"/>
</dbReference>
<keyword evidence="3" id="KW-0028">Amino-acid biosynthesis</keyword>
<dbReference type="OrthoDB" id="4699125at2759"/>
<keyword evidence="9" id="KW-1185">Reference proteome</keyword>
<accession>A0A1C7M1W5</accession>
<evidence type="ECO:0000259" key="7">
    <source>
        <dbReference type="Pfam" id="PF00793"/>
    </source>
</evidence>
<evidence type="ECO:0000256" key="3">
    <source>
        <dbReference type="ARBA" id="ARBA00022605"/>
    </source>
</evidence>
<organism evidence="8 9">
    <name type="scientific">Grifola frondosa</name>
    <name type="common">Maitake</name>
    <name type="synonym">Polyporus frondosus</name>
    <dbReference type="NCBI Taxonomy" id="5627"/>
    <lineage>
        <taxon>Eukaryota</taxon>
        <taxon>Fungi</taxon>
        <taxon>Dikarya</taxon>
        <taxon>Basidiomycota</taxon>
        <taxon>Agaricomycotina</taxon>
        <taxon>Agaricomycetes</taxon>
        <taxon>Polyporales</taxon>
        <taxon>Grifolaceae</taxon>
        <taxon>Grifola</taxon>
    </lineage>
</organism>
<dbReference type="SUPFAM" id="SSF51569">
    <property type="entry name" value="Aldolase"/>
    <property type="match status" value="1"/>
</dbReference>
<evidence type="ECO:0000256" key="2">
    <source>
        <dbReference type="ARBA" id="ARBA00012694"/>
    </source>
</evidence>
<dbReference type="Pfam" id="PF00793">
    <property type="entry name" value="DAHP_synth_1"/>
    <property type="match status" value="1"/>
</dbReference>
<dbReference type="FunFam" id="3.20.20.70:FF:000005">
    <property type="entry name" value="Phospho-2-dehydro-3-deoxyheptonate aldolase"/>
    <property type="match status" value="1"/>
</dbReference>
<sequence length="438" mass="48096">MDARVRLTNYGRLSAKLTTPPVLPHPVHHHQFYLPNWKIMSDTPHMAIAIKDALTKLDDRRVKTTRPLIPPQILQEDLPLTLSAAETVLEGRTATENILHSDDDRLLVVVGPCSVHSVDQALEYARRLRAYAEQAADDLHIIMRVYFEKPRTTVGWKGLINDPDMNGSFQINKGLRIARTLLLDLAKMGLPAGCEFLDTITPQYTADLVSWGAIGARTTESQVHRELTSALSMPTGFKNSTDGTVGIAIDACRAASRPHVFLSVGKGGLSSIVETEGNPDVHVILRGGTSGPNYTAEFVRDCGEKLAKAGFAQKIMIDCSHGNSSKQHRKQMDVAEDIVSAQLDSAGRELTSAQAKQLECGDTSSMIMGVMIESNLVEGRQDIPVSGPSGLKYGQSVTDACLSWEQTVPVLERLRQGVRGRRQLVWKRARGPEPEPRR</sequence>
<evidence type="ECO:0000256" key="1">
    <source>
        <dbReference type="ARBA" id="ARBA00007985"/>
    </source>
</evidence>